<sequence>MLKLTAFCALLCLSAGAVVPKTETSVKIPSGKSIYKHPFHNYNLVAVAVWVGQPQQLIGNAYVDTTVGDVEIKVCSSANPTRDEEPCYNSYKSQTFIRNSPTQAMEVMRGDNVDDQYMLNITFSTNCDLESRFGFGWPQLRKYPSQTFYPYVYLGQKGVDNKFLISIAKDGCVSQIDWGSQCTSDKYPTNFVPATSNKYWEFKLNGFTLGDVDETFESHAVIATMRAYIGMPKKYLEKMMASLNISWDDEVGAYTTWCYIKMPDFKLKLQGLELTMKSEQYLYTWLPLENGKCVVNFEDSAANGFGPEWYFGLPLMASYCTTFDYDHYQIGFMYNEWYADNRSCHYRG</sequence>
<dbReference type="Proteomes" id="UP001175271">
    <property type="component" value="Unassembled WGS sequence"/>
</dbReference>
<feature type="chain" id="PRO_5041454444" description="Peptidase A1 domain-containing protein" evidence="2">
    <location>
        <begin position="17"/>
        <end position="348"/>
    </location>
</feature>
<feature type="domain" description="Peptidase A1" evidence="3">
    <location>
        <begin position="45"/>
        <end position="333"/>
    </location>
</feature>
<gene>
    <name evidence="4" type="ORF">QR680_010801</name>
</gene>
<evidence type="ECO:0000313" key="5">
    <source>
        <dbReference type="Proteomes" id="UP001175271"/>
    </source>
</evidence>
<proteinExistence type="inferred from homology"/>
<evidence type="ECO:0000256" key="2">
    <source>
        <dbReference type="SAM" id="SignalP"/>
    </source>
</evidence>
<name>A0AA39MBA0_9BILA</name>
<dbReference type="PANTHER" id="PTHR47966">
    <property type="entry name" value="BETA-SITE APP-CLEAVING ENZYME, ISOFORM A-RELATED"/>
    <property type="match status" value="1"/>
</dbReference>
<comment type="caution">
    <text evidence="4">The sequence shown here is derived from an EMBL/GenBank/DDBJ whole genome shotgun (WGS) entry which is preliminary data.</text>
</comment>
<protein>
    <recommendedName>
        <fullName evidence="3">Peptidase A1 domain-containing protein</fullName>
    </recommendedName>
</protein>
<dbReference type="GO" id="GO:0004190">
    <property type="term" value="F:aspartic-type endopeptidase activity"/>
    <property type="evidence" value="ECO:0007669"/>
    <property type="project" value="InterPro"/>
</dbReference>
<dbReference type="AlphaFoldDB" id="A0AA39MBA0"/>
<comment type="similarity">
    <text evidence="1">Belongs to the peptidase A1 family.</text>
</comment>
<feature type="signal peptide" evidence="2">
    <location>
        <begin position="1"/>
        <end position="16"/>
    </location>
</feature>
<dbReference type="GO" id="GO:0006508">
    <property type="term" value="P:proteolysis"/>
    <property type="evidence" value="ECO:0007669"/>
    <property type="project" value="InterPro"/>
</dbReference>
<evidence type="ECO:0000313" key="4">
    <source>
        <dbReference type="EMBL" id="KAK0428431.1"/>
    </source>
</evidence>
<reference evidence="4" key="1">
    <citation type="submission" date="2023-06" db="EMBL/GenBank/DDBJ databases">
        <title>Genomic analysis of the entomopathogenic nematode Steinernema hermaphroditum.</title>
        <authorList>
            <person name="Schwarz E.M."/>
            <person name="Heppert J.K."/>
            <person name="Baniya A."/>
            <person name="Schwartz H.T."/>
            <person name="Tan C.-H."/>
            <person name="Antoshechkin I."/>
            <person name="Sternberg P.W."/>
            <person name="Goodrich-Blair H."/>
            <person name="Dillman A.R."/>
        </authorList>
    </citation>
    <scope>NUCLEOTIDE SEQUENCE</scope>
    <source>
        <strain evidence="4">PS9179</strain>
        <tissue evidence="4">Whole animal</tissue>
    </source>
</reference>
<dbReference type="PANTHER" id="PTHR47966:SF51">
    <property type="entry name" value="BETA-SITE APP-CLEAVING ENZYME, ISOFORM A-RELATED"/>
    <property type="match status" value="1"/>
</dbReference>
<keyword evidence="5" id="KW-1185">Reference proteome</keyword>
<dbReference type="Pfam" id="PF00026">
    <property type="entry name" value="Asp"/>
    <property type="match status" value="1"/>
</dbReference>
<dbReference type="Gene3D" id="2.40.70.10">
    <property type="entry name" value="Acid Proteases"/>
    <property type="match status" value="1"/>
</dbReference>
<dbReference type="InterPro" id="IPR033121">
    <property type="entry name" value="PEPTIDASE_A1"/>
</dbReference>
<evidence type="ECO:0000256" key="1">
    <source>
        <dbReference type="ARBA" id="ARBA00007447"/>
    </source>
</evidence>
<evidence type="ECO:0000259" key="3">
    <source>
        <dbReference type="PROSITE" id="PS51767"/>
    </source>
</evidence>
<dbReference type="InterPro" id="IPR021109">
    <property type="entry name" value="Peptidase_aspartic_dom_sf"/>
</dbReference>
<dbReference type="PROSITE" id="PS51767">
    <property type="entry name" value="PEPTIDASE_A1"/>
    <property type="match status" value="1"/>
</dbReference>
<keyword evidence="2" id="KW-0732">Signal</keyword>
<dbReference type="InterPro" id="IPR001461">
    <property type="entry name" value="Aspartic_peptidase_A1"/>
</dbReference>
<organism evidence="4 5">
    <name type="scientific">Steinernema hermaphroditum</name>
    <dbReference type="NCBI Taxonomy" id="289476"/>
    <lineage>
        <taxon>Eukaryota</taxon>
        <taxon>Metazoa</taxon>
        <taxon>Ecdysozoa</taxon>
        <taxon>Nematoda</taxon>
        <taxon>Chromadorea</taxon>
        <taxon>Rhabditida</taxon>
        <taxon>Tylenchina</taxon>
        <taxon>Panagrolaimomorpha</taxon>
        <taxon>Strongyloidoidea</taxon>
        <taxon>Steinernematidae</taxon>
        <taxon>Steinernema</taxon>
    </lineage>
</organism>
<accession>A0AA39MBA0</accession>
<dbReference type="EMBL" id="JAUCMV010000001">
    <property type="protein sequence ID" value="KAK0428431.1"/>
    <property type="molecule type" value="Genomic_DNA"/>
</dbReference>
<dbReference type="SUPFAM" id="SSF50630">
    <property type="entry name" value="Acid proteases"/>
    <property type="match status" value="1"/>
</dbReference>